<feature type="transmembrane region" description="Helical" evidence="1">
    <location>
        <begin position="227"/>
        <end position="245"/>
    </location>
</feature>
<keyword evidence="1" id="KW-1133">Transmembrane helix</keyword>
<feature type="transmembrane region" description="Helical" evidence="1">
    <location>
        <begin position="20"/>
        <end position="36"/>
    </location>
</feature>
<evidence type="ECO:0000313" key="2">
    <source>
        <dbReference type="EMBL" id="MFD1183922.1"/>
    </source>
</evidence>
<dbReference type="Proteomes" id="UP001597211">
    <property type="component" value="Unassembled WGS sequence"/>
</dbReference>
<dbReference type="EMBL" id="JBHTKZ010000061">
    <property type="protein sequence ID" value="MFD1183922.1"/>
    <property type="molecule type" value="Genomic_DNA"/>
</dbReference>
<comment type="caution">
    <text evidence="2">The sequence shown here is derived from an EMBL/GenBank/DDBJ whole genome shotgun (WGS) entry which is preliminary data.</text>
</comment>
<dbReference type="RefSeq" id="WP_240271019.1">
    <property type="nucleotide sequence ID" value="NZ_JAKSXN010000065.1"/>
</dbReference>
<feature type="transmembrane region" description="Helical" evidence="1">
    <location>
        <begin position="257"/>
        <end position="278"/>
    </location>
</feature>
<evidence type="ECO:0000313" key="3">
    <source>
        <dbReference type="Proteomes" id="UP001597211"/>
    </source>
</evidence>
<feature type="transmembrane region" description="Helical" evidence="1">
    <location>
        <begin position="166"/>
        <end position="186"/>
    </location>
</feature>
<protein>
    <recommendedName>
        <fullName evidence="4">ABC transporter permease</fullName>
    </recommendedName>
</protein>
<accession>A0ABW3SGJ6</accession>
<keyword evidence="1" id="KW-0472">Membrane</keyword>
<feature type="transmembrane region" description="Helical" evidence="1">
    <location>
        <begin position="56"/>
        <end position="73"/>
    </location>
</feature>
<proteinExistence type="predicted"/>
<gene>
    <name evidence="2" type="ORF">ACFQ2Z_21480</name>
</gene>
<reference evidence="3" key="1">
    <citation type="journal article" date="2019" name="Int. J. Syst. Evol. Microbiol.">
        <title>The Global Catalogue of Microorganisms (GCM) 10K type strain sequencing project: providing services to taxonomists for standard genome sequencing and annotation.</title>
        <authorList>
            <consortium name="The Broad Institute Genomics Platform"/>
            <consortium name="The Broad Institute Genome Sequencing Center for Infectious Disease"/>
            <person name="Wu L."/>
            <person name="Ma J."/>
        </authorList>
    </citation>
    <scope>NUCLEOTIDE SEQUENCE [LARGE SCALE GENOMIC DNA]</scope>
    <source>
        <strain evidence="3">CCUG 48216</strain>
    </source>
</reference>
<keyword evidence="1" id="KW-0812">Transmembrane</keyword>
<organism evidence="2 3">
    <name type="scientific">Paenibacillus timonensis</name>
    <dbReference type="NCBI Taxonomy" id="225915"/>
    <lineage>
        <taxon>Bacteria</taxon>
        <taxon>Bacillati</taxon>
        <taxon>Bacillota</taxon>
        <taxon>Bacilli</taxon>
        <taxon>Bacillales</taxon>
        <taxon>Paenibacillaceae</taxon>
        <taxon>Paenibacillus</taxon>
    </lineage>
</organism>
<sequence length="724" mass="82129">MNKGRRLFQFELRMWFGNRWLLALPVVFGLLAFWNLDKLPDREILFFRRAYTNLTLLHTMSLGLTMLLGVMTIRRDIRRPSYEWNAALPVSYVSRISAKYAVGVLYFTIFSLLACAAFARASSRMDVASSITREFTAYYLLTFEISYLVTLALAMLLAICIANRAVYLIAFCAWMFGTFFLDMFLLDRNRWYVLRTFHLNQLFVTGDPDAETWGIRLIADELAASRWFVLAFTLLLLTAGVVLLNRLRPTAFRKSNWAAGGLALLLAAGAFVPYLSIWGERYAGLHARLSDPAVKTAEALHGMKVETFRIERYDIRLQRETDDRLKIKAAMQIPAGQLTGRSELAFTLNRAFHVDRLTVKGSSVSFSQVGEKLTIRLSAPLPANESVQVEMEYAGKVMDYVAENYTEGSYLAFVKGRNVLLPGYIAWYPLPGDYPVYMKNSDGDSLQVAADFGGWRLPSAHFRIAATGFESKLYGNLMQKESTDEGQVFEGKSSSFVKLYGGEFLEVKNPKLPVRLVTTPYSVKTAEGLLEKWAGVYAYFAGWVNDFEPQLDQVLMLSMNNNHSPDLENKTYYLIWLVTEPDYYANQLMNAMLLGTNEGEADIPKASEDVRPQLRALMWYLFFREYKGFANEDLKQGAGDGLLYNLFDPSDEADPDHVGLRMATQVAQAMDEGKTAQVKKVLNHFYSLGLEIPNPNDAEDGLRPIPYEEWEQEWKRVMGDADAN</sequence>
<feature type="transmembrane region" description="Helical" evidence="1">
    <location>
        <begin position="100"/>
        <end position="119"/>
    </location>
</feature>
<name>A0ABW3SGJ6_9BACL</name>
<evidence type="ECO:0000256" key="1">
    <source>
        <dbReference type="SAM" id="Phobius"/>
    </source>
</evidence>
<keyword evidence="3" id="KW-1185">Reference proteome</keyword>
<evidence type="ECO:0008006" key="4">
    <source>
        <dbReference type="Google" id="ProtNLM"/>
    </source>
</evidence>
<feature type="transmembrane region" description="Helical" evidence="1">
    <location>
        <begin position="139"/>
        <end position="159"/>
    </location>
</feature>